<dbReference type="InterPro" id="IPR051635">
    <property type="entry name" value="SNAT-like"/>
</dbReference>
<keyword evidence="1 4" id="KW-0808">Transferase</keyword>
<dbReference type="PROSITE" id="PS51186">
    <property type="entry name" value="GNAT"/>
    <property type="match status" value="1"/>
</dbReference>
<evidence type="ECO:0000313" key="5">
    <source>
        <dbReference type="Proteomes" id="UP000245876"/>
    </source>
</evidence>
<accession>A0A2U2MZ68</accession>
<reference evidence="4 5" key="1">
    <citation type="journal article" date="2018" name="Int. J. Syst. Evol. Microbiol.">
        <title>Bifidobacterium callitrichidarum sp. nov. from the faeces of the emperor tamarin (Saguinus imperator).</title>
        <authorList>
            <person name="Modesto M."/>
            <person name="Michelini S."/>
            <person name="Sansosti M.C."/>
            <person name="De Filippo C."/>
            <person name="Cavalieri D."/>
            <person name="Qvirist L."/>
            <person name="Andlid T."/>
            <person name="Spiezio C."/>
            <person name="Sandri C."/>
            <person name="Pascarelli S."/>
            <person name="Sgorbati B."/>
            <person name="Mattarelli P."/>
        </authorList>
    </citation>
    <scope>NUCLEOTIDE SEQUENCE [LARGE SCALE GENOMIC DNA]</scope>
    <source>
        <strain evidence="4 5">TRI 5</strain>
    </source>
</reference>
<keyword evidence="2" id="KW-0012">Acyltransferase</keyword>
<dbReference type="RefSeq" id="WP_109058154.1">
    <property type="nucleotide sequence ID" value="NZ_QFFM01000040.1"/>
</dbReference>
<dbReference type="InterPro" id="IPR016181">
    <property type="entry name" value="Acyl_CoA_acyltransferase"/>
</dbReference>
<protein>
    <submittedName>
        <fullName evidence="4">GNAT family N-acetyltransferase</fullName>
    </submittedName>
</protein>
<evidence type="ECO:0000259" key="3">
    <source>
        <dbReference type="PROSITE" id="PS51186"/>
    </source>
</evidence>
<name>A0A2U2MZ68_9BIFI</name>
<gene>
    <name evidence="4" type="ORF">DF196_12550</name>
</gene>
<dbReference type="PANTHER" id="PTHR10908">
    <property type="entry name" value="SEROTONIN N-ACETYLTRANSFERASE"/>
    <property type="match status" value="1"/>
</dbReference>
<dbReference type="Pfam" id="PF00583">
    <property type="entry name" value="Acetyltransf_1"/>
    <property type="match status" value="1"/>
</dbReference>
<dbReference type="EMBL" id="QFFM01000040">
    <property type="protein sequence ID" value="PWG62180.1"/>
    <property type="molecule type" value="Genomic_DNA"/>
</dbReference>
<evidence type="ECO:0000256" key="1">
    <source>
        <dbReference type="ARBA" id="ARBA00022679"/>
    </source>
</evidence>
<feature type="domain" description="N-acetyltransferase" evidence="3">
    <location>
        <begin position="4"/>
        <end position="164"/>
    </location>
</feature>
<dbReference type="AlphaFoldDB" id="A0A2U2MZ68"/>
<keyword evidence="5" id="KW-1185">Reference proteome</keyword>
<comment type="caution">
    <text evidence="4">The sequence shown here is derived from an EMBL/GenBank/DDBJ whole genome shotgun (WGS) entry which is preliminary data.</text>
</comment>
<dbReference type="Gene3D" id="3.40.630.30">
    <property type="match status" value="1"/>
</dbReference>
<dbReference type="SUPFAM" id="SSF55729">
    <property type="entry name" value="Acyl-CoA N-acyltransferases (Nat)"/>
    <property type="match status" value="1"/>
</dbReference>
<evidence type="ECO:0000256" key="2">
    <source>
        <dbReference type="ARBA" id="ARBA00023315"/>
    </source>
</evidence>
<proteinExistence type="predicted"/>
<evidence type="ECO:0000313" key="4">
    <source>
        <dbReference type="EMBL" id="PWG62180.1"/>
    </source>
</evidence>
<dbReference type="GO" id="GO:0008080">
    <property type="term" value="F:N-acetyltransferase activity"/>
    <property type="evidence" value="ECO:0007669"/>
    <property type="project" value="UniProtKB-ARBA"/>
</dbReference>
<sequence>MSHEVIRHATMDDLDALAAIEAECFPPAEAASIYSLQSRLSVYPDCFWLLANGDTIISFINGFTTNRPDLTDDMYDDATLHDPQGEWQMIFGVDTDPRFQHQGHASTLMRAVIEDTRKAGRSGLVLTCKNRLIGFYQRFGFIDEGLSSSTHGNVAWHQMRLTFDEA</sequence>
<dbReference type="CDD" id="cd04301">
    <property type="entry name" value="NAT_SF"/>
    <property type="match status" value="1"/>
</dbReference>
<dbReference type="OrthoDB" id="9800962at2"/>
<organism evidence="4 5">
    <name type="scientific">Bifidobacterium callitrichidarum</name>
    <dbReference type="NCBI Taxonomy" id="2052941"/>
    <lineage>
        <taxon>Bacteria</taxon>
        <taxon>Bacillati</taxon>
        <taxon>Actinomycetota</taxon>
        <taxon>Actinomycetes</taxon>
        <taxon>Bifidobacteriales</taxon>
        <taxon>Bifidobacteriaceae</taxon>
        <taxon>Bifidobacterium</taxon>
    </lineage>
</organism>
<dbReference type="InterPro" id="IPR000182">
    <property type="entry name" value="GNAT_dom"/>
</dbReference>
<dbReference type="PANTHER" id="PTHR10908:SF0">
    <property type="entry name" value="SEROTONIN N-ACETYLTRANSFERASE"/>
    <property type="match status" value="1"/>
</dbReference>
<dbReference type="Proteomes" id="UP000245876">
    <property type="component" value="Unassembled WGS sequence"/>
</dbReference>